<evidence type="ECO:0000256" key="1">
    <source>
        <dbReference type="SAM" id="Phobius"/>
    </source>
</evidence>
<keyword evidence="1" id="KW-1133">Transmembrane helix</keyword>
<feature type="transmembrane region" description="Helical" evidence="1">
    <location>
        <begin position="6"/>
        <end position="25"/>
    </location>
</feature>
<accession>A0A401ZC01</accession>
<dbReference type="AlphaFoldDB" id="A0A401ZC01"/>
<evidence type="ECO:0000313" key="3">
    <source>
        <dbReference type="Proteomes" id="UP000287224"/>
    </source>
</evidence>
<feature type="transmembrane region" description="Helical" evidence="1">
    <location>
        <begin position="32"/>
        <end position="56"/>
    </location>
</feature>
<dbReference type="Proteomes" id="UP000287224">
    <property type="component" value="Unassembled WGS sequence"/>
</dbReference>
<proteinExistence type="predicted"/>
<name>A0A401ZC01_9CHLR</name>
<keyword evidence="3" id="KW-1185">Reference proteome</keyword>
<keyword evidence="1" id="KW-0812">Transmembrane</keyword>
<keyword evidence="1" id="KW-0472">Membrane</keyword>
<dbReference type="RefSeq" id="WP_126595413.1">
    <property type="nucleotide sequence ID" value="NZ_BIFQ01000001.1"/>
</dbReference>
<sequence length="72" mass="7844">MPLMLTLGIVSILVILFVFGTIGNTKDPVSRLVVVIGIALIVVIVLCFSTMSHAILNWFSSTSLWHAFVQAK</sequence>
<reference evidence="3" key="1">
    <citation type="submission" date="2018-12" db="EMBL/GenBank/DDBJ databases">
        <title>Tengunoibacter tsumagoiensis gen. nov., sp. nov., Dictyobacter kobayashii sp. nov., D. alpinus sp. nov., and D. joshuensis sp. nov. and description of Dictyobacteraceae fam. nov. within the order Ktedonobacterales isolated from Tengu-no-mugimeshi.</title>
        <authorList>
            <person name="Wang C.M."/>
            <person name="Zheng Y."/>
            <person name="Sakai Y."/>
            <person name="Toyoda A."/>
            <person name="Minakuchi Y."/>
            <person name="Abe K."/>
            <person name="Yokota A."/>
            <person name="Yabe S."/>
        </authorList>
    </citation>
    <scope>NUCLEOTIDE SEQUENCE [LARGE SCALE GENOMIC DNA]</scope>
    <source>
        <strain evidence="3">S-27</strain>
    </source>
</reference>
<organism evidence="2 3">
    <name type="scientific">Dictyobacter aurantiacus</name>
    <dbReference type="NCBI Taxonomy" id="1936993"/>
    <lineage>
        <taxon>Bacteria</taxon>
        <taxon>Bacillati</taxon>
        <taxon>Chloroflexota</taxon>
        <taxon>Ktedonobacteria</taxon>
        <taxon>Ktedonobacterales</taxon>
        <taxon>Dictyobacteraceae</taxon>
        <taxon>Dictyobacter</taxon>
    </lineage>
</organism>
<comment type="caution">
    <text evidence="2">The sequence shown here is derived from an EMBL/GenBank/DDBJ whole genome shotgun (WGS) entry which is preliminary data.</text>
</comment>
<dbReference type="EMBL" id="BIFQ01000001">
    <property type="protein sequence ID" value="GCE04238.1"/>
    <property type="molecule type" value="Genomic_DNA"/>
</dbReference>
<evidence type="ECO:0000313" key="2">
    <source>
        <dbReference type="EMBL" id="GCE04238.1"/>
    </source>
</evidence>
<protein>
    <submittedName>
        <fullName evidence="2">Uncharacterized protein</fullName>
    </submittedName>
</protein>
<gene>
    <name evidence="2" type="ORF">KDAU_15670</name>
</gene>